<dbReference type="InterPro" id="IPR009430">
    <property type="entry name" value="GvpL/GvpF"/>
</dbReference>
<dbReference type="EMBL" id="CP053452">
    <property type="protein sequence ID" value="QJX01272.1"/>
    <property type="molecule type" value="Genomic_DNA"/>
</dbReference>
<dbReference type="PANTHER" id="PTHR36852:SF1">
    <property type="entry name" value="PROTEIN GVPL 2"/>
    <property type="match status" value="1"/>
</dbReference>
<protein>
    <submittedName>
        <fullName evidence="5">Uncharacterized protein</fullName>
    </submittedName>
</protein>
<sequence length="232" mass="24894">MSSRSSAASPWGCARPGTAPTDAERTRLIALVVRHEAIVADLFRSSPVLPVRFGTVFRTEDAVRGFLTASADPVRQFLDATRGREEWVLKGFLRTDRARRSVIAADPELAARFNRLSAAPGARYLQEKQLFAEADRRSGCWALATGERVTARLAGSDTPVRPLRPAAAPDPEFGGGPVYQAAFLVARGGRAGWLQRLDTTAGEFEPQGLTLVGTGPWPPAAFAPDLSAELGP</sequence>
<dbReference type="KEGG" id="ftj:FTUN_8914"/>
<dbReference type="GO" id="GO:0031411">
    <property type="term" value="C:gas vesicle"/>
    <property type="evidence" value="ECO:0007669"/>
    <property type="project" value="UniProtKB-SubCell"/>
</dbReference>
<feature type="region of interest" description="Disordered" evidence="4">
    <location>
        <begin position="1"/>
        <end position="20"/>
    </location>
</feature>
<comment type="subcellular location">
    <subcellularLocation>
        <location evidence="2">Gas vesicle</location>
    </subcellularLocation>
</comment>
<reference evidence="6" key="1">
    <citation type="submission" date="2020-05" db="EMBL/GenBank/DDBJ databases">
        <title>Frigoriglobus tundricola gen. nov., sp. nov., a psychrotolerant cellulolytic planctomycete of the family Gemmataceae with two divergent copies of 16S rRNA gene.</title>
        <authorList>
            <person name="Kulichevskaya I.S."/>
            <person name="Ivanova A.A."/>
            <person name="Naumoff D.G."/>
            <person name="Beletsky A.V."/>
            <person name="Rijpstra W.I.C."/>
            <person name="Sinninghe Damste J.S."/>
            <person name="Mardanov A.V."/>
            <person name="Ravin N.V."/>
            <person name="Dedysh S.N."/>
        </authorList>
    </citation>
    <scope>NUCLEOTIDE SEQUENCE [LARGE SCALE GENOMIC DNA]</scope>
    <source>
        <strain evidence="6">PL17</strain>
    </source>
</reference>
<evidence type="ECO:0000313" key="6">
    <source>
        <dbReference type="Proteomes" id="UP000503447"/>
    </source>
</evidence>
<dbReference type="PANTHER" id="PTHR36852">
    <property type="entry name" value="PROTEIN GVPL 2"/>
    <property type="match status" value="1"/>
</dbReference>
<evidence type="ECO:0000256" key="2">
    <source>
        <dbReference type="ARBA" id="ARBA00035108"/>
    </source>
</evidence>
<accession>A0A6M5Z6N9</accession>
<evidence type="ECO:0000256" key="3">
    <source>
        <dbReference type="ARBA" id="ARBA00035643"/>
    </source>
</evidence>
<proteinExistence type="inferred from homology"/>
<evidence type="ECO:0000256" key="1">
    <source>
        <dbReference type="ARBA" id="ARBA00022987"/>
    </source>
</evidence>
<dbReference type="RefSeq" id="WP_171475851.1">
    <property type="nucleotide sequence ID" value="NZ_CP053452.2"/>
</dbReference>
<dbReference type="GO" id="GO:0031412">
    <property type="term" value="P:gas vesicle organization"/>
    <property type="evidence" value="ECO:0007669"/>
    <property type="project" value="InterPro"/>
</dbReference>
<name>A0A6M5Z6N9_9BACT</name>
<dbReference type="AlphaFoldDB" id="A0A6M5Z6N9"/>
<dbReference type="Pfam" id="PF06386">
    <property type="entry name" value="GvpL_GvpF"/>
    <property type="match status" value="1"/>
</dbReference>
<organism evidence="5 6">
    <name type="scientific">Frigoriglobus tundricola</name>
    <dbReference type="NCBI Taxonomy" id="2774151"/>
    <lineage>
        <taxon>Bacteria</taxon>
        <taxon>Pseudomonadati</taxon>
        <taxon>Planctomycetota</taxon>
        <taxon>Planctomycetia</taxon>
        <taxon>Gemmatales</taxon>
        <taxon>Gemmataceae</taxon>
        <taxon>Frigoriglobus</taxon>
    </lineage>
</organism>
<dbReference type="Proteomes" id="UP000503447">
    <property type="component" value="Chromosome"/>
</dbReference>
<keyword evidence="1" id="KW-0304">Gas vesicle</keyword>
<gene>
    <name evidence="5" type="ORF">FTUN_8914</name>
</gene>
<evidence type="ECO:0000256" key="4">
    <source>
        <dbReference type="SAM" id="MobiDB-lite"/>
    </source>
</evidence>
<comment type="similarity">
    <text evidence="3">Belongs to the gas vesicle GvpF/GvpL family.</text>
</comment>
<keyword evidence="6" id="KW-1185">Reference proteome</keyword>
<evidence type="ECO:0000313" key="5">
    <source>
        <dbReference type="EMBL" id="QJX01272.1"/>
    </source>
</evidence>